<evidence type="ECO:0000313" key="2">
    <source>
        <dbReference type="EMBL" id="TNN45275.1"/>
    </source>
</evidence>
<reference evidence="2 3" key="1">
    <citation type="submission" date="2019-03" db="EMBL/GenBank/DDBJ databases">
        <title>First draft genome of Liparis tanakae, snailfish: a comprehensive survey of snailfish specific genes.</title>
        <authorList>
            <person name="Kim W."/>
            <person name="Song I."/>
            <person name="Jeong J.-H."/>
            <person name="Kim D."/>
            <person name="Kim S."/>
            <person name="Ryu S."/>
            <person name="Song J.Y."/>
            <person name="Lee S.K."/>
        </authorList>
    </citation>
    <scope>NUCLEOTIDE SEQUENCE [LARGE SCALE GENOMIC DNA]</scope>
    <source>
        <tissue evidence="2">Muscle</tissue>
    </source>
</reference>
<protein>
    <submittedName>
        <fullName evidence="2">Uncharacterized protein</fullName>
    </submittedName>
</protein>
<gene>
    <name evidence="2" type="ORF">EYF80_044505</name>
</gene>
<feature type="compositionally biased region" description="Basic and acidic residues" evidence="1">
    <location>
        <begin position="89"/>
        <end position="98"/>
    </location>
</feature>
<evidence type="ECO:0000313" key="3">
    <source>
        <dbReference type="Proteomes" id="UP000314294"/>
    </source>
</evidence>
<name>A0A4Z2FWL6_9TELE</name>
<dbReference type="AlphaFoldDB" id="A0A4Z2FWL6"/>
<evidence type="ECO:0000256" key="1">
    <source>
        <dbReference type="SAM" id="MobiDB-lite"/>
    </source>
</evidence>
<comment type="caution">
    <text evidence="2">The sequence shown here is derived from an EMBL/GenBank/DDBJ whole genome shotgun (WGS) entry which is preliminary data.</text>
</comment>
<keyword evidence="3" id="KW-1185">Reference proteome</keyword>
<feature type="compositionally biased region" description="Basic and acidic residues" evidence="1">
    <location>
        <begin position="38"/>
        <end position="51"/>
    </location>
</feature>
<proteinExistence type="predicted"/>
<sequence>MPASRSLADRERLLPVEPDHHGNHDPETRGMTNTRRGGRGERAGGAEEKARFHSLASASPGAERPEIWGQTSRCERSRRYCQEAEWMETEGRGRRGSKETQTASVPRRADPHELPSSTLSLSDIWRSLAPVRSPKLSSRPVVPGREPAAVAL</sequence>
<feature type="compositionally biased region" description="Basic and acidic residues" evidence="1">
    <location>
        <begin position="7"/>
        <end position="28"/>
    </location>
</feature>
<organism evidence="2 3">
    <name type="scientific">Liparis tanakae</name>
    <name type="common">Tanaka's snailfish</name>
    <dbReference type="NCBI Taxonomy" id="230148"/>
    <lineage>
        <taxon>Eukaryota</taxon>
        <taxon>Metazoa</taxon>
        <taxon>Chordata</taxon>
        <taxon>Craniata</taxon>
        <taxon>Vertebrata</taxon>
        <taxon>Euteleostomi</taxon>
        <taxon>Actinopterygii</taxon>
        <taxon>Neopterygii</taxon>
        <taxon>Teleostei</taxon>
        <taxon>Neoteleostei</taxon>
        <taxon>Acanthomorphata</taxon>
        <taxon>Eupercaria</taxon>
        <taxon>Perciformes</taxon>
        <taxon>Cottioidei</taxon>
        <taxon>Cottales</taxon>
        <taxon>Liparidae</taxon>
        <taxon>Liparis</taxon>
    </lineage>
</organism>
<feature type="region of interest" description="Disordered" evidence="1">
    <location>
        <begin position="132"/>
        <end position="152"/>
    </location>
</feature>
<dbReference type="EMBL" id="SRLO01000855">
    <property type="protein sequence ID" value="TNN45275.1"/>
    <property type="molecule type" value="Genomic_DNA"/>
</dbReference>
<feature type="region of interest" description="Disordered" evidence="1">
    <location>
        <begin position="1"/>
        <end position="72"/>
    </location>
</feature>
<accession>A0A4Z2FWL6</accession>
<feature type="region of interest" description="Disordered" evidence="1">
    <location>
        <begin position="86"/>
        <end position="117"/>
    </location>
</feature>
<dbReference type="Proteomes" id="UP000314294">
    <property type="component" value="Unassembled WGS sequence"/>
</dbReference>